<reference evidence="2 3" key="1">
    <citation type="submission" date="2020-12" db="EMBL/GenBank/DDBJ databases">
        <title>Metabolic potential, ecology and presence of endohyphal bacteria is reflected in genomic diversity of Mucoromycotina.</title>
        <authorList>
            <person name="Muszewska A."/>
            <person name="Okrasinska A."/>
            <person name="Steczkiewicz K."/>
            <person name="Drgas O."/>
            <person name="Orlowska M."/>
            <person name="Perlinska-Lenart U."/>
            <person name="Aleksandrzak-Piekarczyk T."/>
            <person name="Szatraj K."/>
            <person name="Zielenkiewicz U."/>
            <person name="Pilsyk S."/>
            <person name="Malc E."/>
            <person name="Mieczkowski P."/>
            <person name="Kruszewska J.S."/>
            <person name="Biernat P."/>
            <person name="Pawlowska J."/>
        </authorList>
    </citation>
    <scope>NUCLEOTIDE SEQUENCE [LARGE SCALE GENOMIC DNA]</scope>
    <source>
        <strain evidence="2 3">CBS 142.35</strain>
    </source>
</reference>
<name>A0A8H7VFD8_9FUNG</name>
<organism evidence="2 3">
    <name type="scientific">Circinella minor</name>
    <dbReference type="NCBI Taxonomy" id="1195481"/>
    <lineage>
        <taxon>Eukaryota</taxon>
        <taxon>Fungi</taxon>
        <taxon>Fungi incertae sedis</taxon>
        <taxon>Mucoromycota</taxon>
        <taxon>Mucoromycotina</taxon>
        <taxon>Mucoromycetes</taxon>
        <taxon>Mucorales</taxon>
        <taxon>Lichtheimiaceae</taxon>
        <taxon>Circinella</taxon>
    </lineage>
</organism>
<comment type="caution">
    <text evidence="2">The sequence shown here is derived from an EMBL/GenBank/DDBJ whole genome shotgun (WGS) entry which is preliminary data.</text>
</comment>
<dbReference type="EMBL" id="JAEPRB010000122">
    <property type="protein sequence ID" value="KAG2221001.1"/>
    <property type="molecule type" value="Genomic_DNA"/>
</dbReference>
<dbReference type="Proteomes" id="UP000646827">
    <property type="component" value="Unassembled WGS sequence"/>
</dbReference>
<evidence type="ECO:0000313" key="2">
    <source>
        <dbReference type="EMBL" id="KAG2221001.1"/>
    </source>
</evidence>
<dbReference type="Pfam" id="PF06985">
    <property type="entry name" value="HET"/>
    <property type="match status" value="1"/>
</dbReference>
<dbReference type="PANTHER" id="PTHR33112">
    <property type="entry name" value="DOMAIN PROTEIN, PUTATIVE-RELATED"/>
    <property type="match status" value="1"/>
</dbReference>
<protein>
    <recommendedName>
        <fullName evidence="1">Heterokaryon incompatibility domain-containing protein</fullName>
    </recommendedName>
</protein>
<sequence>MTYITYTKMQYSNYKKESSRIWVALDKNQRPYKRSRREAAYKYTQPPKKIPSTLPKPDFMPSFLVRTSDMNLVEGSKVQEGYCTLSYSWNQSCETIKNETAGKSYRIDQGKHKIVYPGKTVRKKPRGRKRIPHKVRFVTFEELIQEICKDFNIKYIWYDQMCINQSSKEEKLREIRQMHKIYSNAYCAVALVPEVEVVGLYKSSHTDQHYTIDDMENRVETSLNG</sequence>
<dbReference type="InterPro" id="IPR010730">
    <property type="entry name" value="HET"/>
</dbReference>
<dbReference type="OrthoDB" id="2286234at2759"/>
<dbReference type="AlphaFoldDB" id="A0A8H7VFD8"/>
<dbReference type="PANTHER" id="PTHR33112:SF10">
    <property type="entry name" value="TOL"/>
    <property type="match status" value="1"/>
</dbReference>
<proteinExistence type="predicted"/>
<evidence type="ECO:0000259" key="1">
    <source>
        <dbReference type="Pfam" id="PF06985"/>
    </source>
</evidence>
<accession>A0A8H7VFD8</accession>
<keyword evidence="3" id="KW-1185">Reference proteome</keyword>
<evidence type="ECO:0000313" key="3">
    <source>
        <dbReference type="Proteomes" id="UP000646827"/>
    </source>
</evidence>
<gene>
    <name evidence="2" type="ORF">INT45_004620</name>
</gene>
<feature type="domain" description="Heterokaryon incompatibility" evidence="1">
    <location>
        <begin position="82"/>
        <end position="195"/>
    </location>
</feature>